<proteinExistence type="predicted"/>
<dbReference type="EMBL" id="JPVN01000001">
    <property type="protein sequence ID" value="KGR80593.1"/>
    <property type="molecule type" value="Genomic_DNA"/>
</dbReference>
<keyword evidence="2" id="KW-1185">Reference proteome</keyword>
<dbReference type="AlphaFoldDB" id="A0A0A3ICP6"/>
<dbReference type="eggNOG" id="COG4903">
    <property type="taxonomic scope" value="Bacteria"/>
</dbReference>
<dbReference type="Proteomes" id="UP000030416">
    <property type="component" value="Unassembled WGS sequence"/>
</dbReference>
<dbReference type="InterPro" id="IPR010461">
    <property type="entry name" value="ComK"/>
</dbReference>
<dbReference type="STRING" id="1384049.CD29_01530"/>
<comment type="caution">
    <text evidence="1">The sequence shown here is derived from an EMBL/GenBank/DDBJ whole genome shotgun (WGS) entry which is preliminary data.</text>
</comment>
<dbReference type="OrthoDB" id="2417337at2"/>
<evidence type="ECO:0000313" key="2">
    <source>
        <dbReference type="Proteomes" id="UP000030416"/>
    </source>
</evidence>
<sequence length="167" mass="19172">MSKLKPVNSYYLSFNSYLIEPIQHGDKLYSRVYDKSGEVVVSRKPLYIIRKSCDLMGSRYNAAREVSKNFLGPDKHKLPIIIAYDYGVPLVFFPILSPTSPSNVWVGLHSIINIQQDMDQTKITLKDDREIILQVPQSSFNNQYVRATMLQKHASNQRLIIQNAILL</sequence>
<evidence type="ECO:0008006" key="3">
    <source>
        <dbReference type="Google" id="ProtNLM"/>
    </source>
</evidence>
<gene>
    <name evidence="1" type="ORF">CD29_01530</name>
</gene>
<dbReference type="Pfam" id="PF06338">
    <property type="entry name" value="ComK"/>
    <property type="match status" value="1"/>
</dbReference>
<organism evidence="1 2">
    <name type="scientific">Ureibacillus manganicus DSM 26584</name>
    <dbReference type="NCBI Taxonomy" id="1384049"/>
    <lineage>
        <taxon>Bacteria</taxon>
        <taxon>Bacillati</taxon>
        <taxon>Bacillota</taxon>
        <taxon>Bacilli</taxon>
        <taxon>Bacillales</taxon>
        <taxon>Caryophanaceae</taxon>
        <taxon>Ureibacillus</taxon>
    </lineage>
</organism>
<dbReference type="GO" id="GO:0030420">
    <property type="term" value="P:establishment of competence for transformation"/>
    <property type="evidence" value="ECO:0007669"/>
    <property type="project" value="InterPro"/>
</dbReference>
<reference evidence="1 2" key="1">
    <citation type="submission" date="2014-02" db="EMBL/GenBank/DDBJ databases">
        <title>Draft genome sequence of Lysinibacillus manganicus DSM 26584T.</title>
        <authorList>
            <person name="Zhang F."/>
            <person name="Wang G."/>
            <person name="Zhang L."/>
        </authorList>
    </citation>
    <scope>NUCLEOTIDE SEQUENCE [LARGE SCALE GENOMIC DNA]</scope>
    <source>
        <strain evidence="1 2">DSM 26584</strain>
    </source>
</reference>
<name>A0A0A3ICP6_9BACL</name>
<evidence type="ECO:0000313" key="1">
    <source>
        <dbReference type="EMBL" id="KGR80593.1"/>
    </source>
</evidence>
<accession>A0A0A3ICP6</accession>
<protein>
    <recommendedName>
        <fullName evidence="3">Competence protein ComK</fullName>
    </recommendedName>
</protein>
<dbReference type="RefSeq" id="WP_036182050.1">
    <property type="nucleotide sequence ID" value="NZ_AVDA01000001.1"/>
</dbReference>